<organism evidence="1 2">
    <name type="scientific">Solanum tuberosum</name>
    <name type="common">Potato</name>
    <dbReference type="NCBI Taxonomy" id="4113"/>
    <lineage>
        <taxon>Eukaryota</taxon>
        <taxon>Viridiplantae</taxon>
        <taxon>Streptophyta</taxon>
        <taxon>Embryophyta</taxon>
        <taxon>Tracheophyta</taxon>
        <taxon>Spermatophyta</taxon>
        <taxon>Magnoliopsida</taxon>
        <taxon>eudicotyledons</taxon>
        <taxon>Gunneridae</taxon>
        <taxon>Pentapetalae</taxon>
        <taxon>asterids</taxon>
        <taxon>lamiids</taxon>
        <taxon>Solanales</taxon>
        <taxon>Solanaceae</taxon>
        <taxon>Solanoideae</taxon>
        <taxon>Solaneae</taxon>
        <taxon>Solanum</taxon>
    </lineage>
</organism>
<dbReference type="PaxDb" id="4113-PGSC0003DMT400076634"/>
<dbReference type="Gramene" id="PGSC0003DMT400076634">
    <property type="protein sequence ID" value="PGSC0003DMT400076634"/>
    <property type="gene ID" value="PGSC0003DMG400029799"/>
</dbReference>
<dbReference type="EnsemblPlants" id="PGSC0003DMT400076634">
    <property type="protein sequence ID" value="PGSC0003DMT400076634"/>
    <property type="gene ID" value="PGSC0003DMG400029799"/>
</dbReference>
<sequence>MRLPDRRWSDHKHLEVIKMPRKKCSSNSPENTSIYFSQHQKINTVYNKLTQTQKSTVRWKNCEAYKLAQNQQITTRCE</sequence>
<dbReference type="EnsemblPlants" id="PGSC0003DMT400076635">
    <property type="protein sequence ID" value="PGSC0003DMT400076635"/>
    <property type="gene ID" value="PGSC0003DMG400029799"/>
</dbReference>
<reference evidence="2" key="1">
    <citation type="journal article" date="2011" name="Nature">
        <title>Genome sequence and analysis of the tuber crop potato.</title>
        <authorList>
            <consortium name="The Potato Genome Sequencing Consortium"/>
        </authorList>
    </citation>
    <scope>NUCLEOTIDE SEQUENCE [LARGE SCALE GENOMIC DNA]</scope>
    <source>
        <strain evidence="2">cv. DM1-3 516 R44</strain>
    </source>
</reference>
<reference evidence="1" key="2">
    <citation type="submission" date="2015-06" db="UniProtKB">
        <authorList>
            <consortium name="EnsemblPlants"/>
        </authorList>
    </citation>
    <scope>IDENTIFICATION</scope>
    <source>
        <strain evidence="1">DM1-3 516 R44</strain>
    </source>
</reference>
<dbReference type="Proteomes" id="UP000011115">
    <property type="component" value="Unassembled WGS sequence"/>
</dbReference>
<dbReference type="InParanoid" id="M1CX47"/>
<dbReference type="AlphaFoldDB" id="M1CX47"/>
<protein>
    <submittedName>
        <fullName evidence="1">Uncharacterized protein</fullName>
    </submittedName>
</protein>
<evidence type="ECO:0000313" key="2">
    <source>
        <dbReference type="Proteomes" id="UP000011115"/>
    </source>
</evidence>
<dbReference type="Gramene" id="PGSC0003DMT400076635">
    <property type="protein sequence ID" value="PGSC0003DMT400076635"/>
    <property type="gene ID" value="PGSC0003DMG400029799"/>
</dbReference>
<keyword evidence="2" id="KW-1185">Reference proteome</keyword>
<name>M1CX47_SOLTU</name>
<dbReference type="HOGENOM" id="CLU_2626759_0_0_1"/>
<accession>M1CX47</accession>
<proteinExistence type="predicted"/>
<evidence type="ECO:0000313" key="1">
    <source>
        <dbReference type="EnsemblPlants" id="PGSC0003DMT400076634"/>
    </source>
</evidence>